<name>A0ABT0PKR6_9GAMM</name>
<keyword evidence="1" id="KW-0732">Signal</keyword>
<feature type="signal peptide" evidence="1">
    <location>
        <begin position="1"/>
        <end position="22"/>
    </location>
</feature>
<feature type="chain" id="PRO_5045641428" evidence="1">
    <location>
        <begin position="23"/>
        <end position="395"/>
    </location>
</feature>
<proteinExistence type="predicted"/>
<accession>A0ABT0PKR6</accession>
<dbReference type="EMBL" id="JAMFLX010000040">
    <property type="protein sequence ID" value="MCL6271985.1"/>
    <property type="molecule type" value="Genomic_DNA"/>
</dbReference>
<evidence type="ECO:0000313" key="2">
    <source>
        <dbReference type="EMBL" id="MCL6271985.1"/>
    </source>
</evidence>
<organism evidence="2 3">
    <name type="scientific">Parendozoicomonas callyspongiae</name>
    <dbReference type="NCBI Taxonomy" id="2942213"/>
    <lineage>
        <taxon>Bacteria</taxon>
        <taxon>Pseudomonadati</taxon>
        <taxon>Pseudomonadota</taxon>
        <taxon>Gammaproteobacteria</taxon>
        <taxon>Oceanospirillales</taxon>
        <taxon>Endozoicomonadaceae</taxon>
        <taxon>Parendozoicomonas</taxon>
    </lineage>
</organism>
<dbReference type="Proteomes" id="UP001203338">
    <property type="component" value="Unassembled WGS sequence"/>
</dbReference>
<evidence type="ECO:0000313" key="3">
    <source>
        <dbReference type="Proteomes" id="UP001203338"/>
    </source>
</evidence>
<sequence>MNLARHALTIPLLLLLIPEPLAADTLSLEGDGFQRVADQIRSIPPSGFSASGQGITENPSIQVDFDYRSNIGIQAVSVTERLPARILKNGEETGTSIFLATVENQPALLTLGDQGIQLSHTRFDGVSREATFTEIDELGIEETILTGESTQHANLEQLALKNIKPTESFQPSAQTSNNASNHSQTPLIVHAFKHTELPKSDSYLFHRHFGWWIKHMSELNQSHQHNGNQSIFSEIIINWASDKTIQNMPHQTRYENKQASTAKDRFLEEFRKHIADWNDKQKSQTPATHTKFLLLVRYGITARNPAIHNGIEDPHYEAILEATDPKYQIGFVVSRYRQFPAYSLGVLMGGSQKYAETKYKFPWFCETIIADLSEFRSNCYEYSLKNRKLIIDHLL</sequence>
<reference evidence="2 3" key="1">
    <citation type="submission" date="2022-05" db="EMBL/GenBank/DDBJ databases">
        <authorList>
            <person name="Park J.-S."/>
        </authorList>
    </citation>
    <scope>NUCLEOTIDE SEQUENCE [LARGE SCALE GENOMIC DNA]</scope>
    <source>
        <strain evidence="2 3">2012CJ34-2</strain>
    </source>
</reference>
<keyword evidence="3" id="KW-1185">Reference proteome</keyword>
<gene>
    <name evidence="2" type="ORF">M3P05_18860</name>
</gene>
<evidence type="ECO:0000256" key="1">
    <source>
        <dbReference type="SAM" id="SignalP"/>
    </source>
</evidence>
<dbReference type="RefSeq" id="WP_249701660.1">
    <property type="nucleotide sequence ID" value="NZ_JAMFLX010000040.1"/>
</dbReference>
<protein>
    <submittedName>
        <fullName evidence="2">Uncharacterized protein</fullName>
    </submittedName>
</protein>
<comment type="caution">
    <text evidence="2">The sequence shown here is derived from an EMBL/GenBank/DDBJ whole genome shotgun (WGS) entry which is preliminary data.</text>
</comment>